<sequence length="230" mass="27495">MPPRRPRPKFSLWARFRTWLRYWESPLRILSSLIRLSHQNKYPMLVFLRMFIPYPSWYFPIPGPVSFRALIDDAKNEMGIIRSHFGAIHNLRCIPIWRVRDTPLRSIYRLYELHLADRYELMGYETEYFFRPDWKLGDIPDPKDEDPLRYPMIASIMEELHEAVNWRLSLGLRRNQEHVFREEDGDPWPPFTPEMEISYSRRMAKVRTLPAAISSPIQAGSILSRGYSLL</sequence>
<evidence type="ECO:0000313" key="2">
    <source>
        <dbReference type="Proteomes" id="UP001147752"/>
    </source>
</evidence>
<dbReference type="RefSeq" id="XP_056577491.1">
    <property type="nucleotide sequence ID" value="XM_056726640.1"/>
</dbReference>
<name>A0A9W9V4B9_9EURO</name>
<evidence type="ECO:0000313" key="1">
    <source>
        <dbReference type="EMBL" id="KAJ5366025.1"/>
    </source>
</evidence>
<organism evidence="1 2">
    <name type="scientific">Penicillium concentricum</name>
    <dbReference type="NCBI Taxonomy" id="293559"/>
    <lineage>
        <taxon>Eukaryota</taxon>
        <taxon>Fungi</taxon>
        <taxon>Dikarya</taxon>
        <taxon>Ascomycota</taxon>
        <taxon>Pezizomycotina</taxon>
        <taxon>Eurotiomycetes</taxon>
        <taxon>Eurotiomycetidae</taxon>
        <taxon>Eurotiales</taxon>
        <taxon>Aspergillaceae</taxon>
        <taxon>Penicillium</taxon>
    </lineage>
</organism>
<reference evidence="1" key="2">
    <citation type="journal article" date="2023" name="IMA Fungus">
        <title>Comparative genomic study of the Penicillium genus elucidates a diverse pangenome and 15 lateral gene transfer events.</title>
        <authorList>
            <person name="Petersen C."/>
            <person name="Sorensen T."/>
            <person name="Nielsen M.R."/>
            <person name="Sondergaard T.E."/>
            <person name="Sorensen J.L."/>
            <person name="Fitzpatrick D.A."/>
            <person name="Frisvad J.C."/>
            <person name="Nielsen K.L."/>
        </authorList>
    </citation>
    <scope>NUCLEOTIDE SEQUENCE</scope>
    <source>
        <strain evidence="1">IBT 3081</strain>
    </source>
</reference>
<dbReference type="EMBL" id="JAPZBT010000003">
    <property type="protein sequence ID" value="KAJ5366025.1"/>
    <property type="molecule type" value="Genomic_DNA"/>
</dbReference>
<dbReference type="GeneID" id="81465823"/>
<comment type="caution">
    <text evidence="1">The sequence shown here is derived from an EMBL/GenBank/DDBJ whole genome shotgun (WGS) entry which is preliminary data.</text>
</comment>
<dbReference type="AlphaFoldDB" id="A0A9W9V4B9"/>
<keyword evidence="2" id="KW-1185">Reference proteome</keyword>
<protein>
    <submittedName>
        <fullName evidence="1">Uncharacterized protein</fullName>
    </submittedName>
</protein>
<reference evidence="1" key="1">
    <citation type="submission" date="2022-12" db="EMBL/GenBank/DDBJ databases">
        <authorList>
            <person name="Petersen C."/>
        </authorList>
    </citation>
    <scope>NUCLEOTIDE SEQUENCE</scope>
    <source>
        <strain evidence="1">IBT 3081</strain>
    </source>
</reference>
<gene>
    <name evidence="1" type="ORF">N7517_008911</name>
</gene>
<dbReference type="OrthoDB" id="5422293at2759"/>
<dbReference type="Proteomes" id="UP001147752">
    <property type="component" value="Unassembled WGS sequence"/>
</dbReference>
<accession>A0A9W9V4B9</accession>
<proteinExistence type="predicted"/>